<keyword evidence="3" id="KW-1185">Reference proteome</keyword>
<dbReference type="EMBL" id="JBGUBD010000001">
    <property type="protein sequence ID" value="MFA9476732.1"/>
    <property type="molecule type" value="Genomic_DNA"/>
</dbReference>
<dbReference type="Pfam" id="PF07963">
    <property type="entry name" value="N_methyl"/>
    <property type="match status" value="1"/>
</dbReference>
<evidence type="ECO:0000256" key="1">
    <source>
        <dbReference type="SAM" id="Phobius"/>
    </source>
</evidence>
<feature type="transmembrane region" description="Helical" evidence="1">
    <location>
        <begin position="20"/>
        <end position="41"/>
    </location>
</feature>
<dbReference type="NCBIfam" id="TIGR02532">
    <property type="entry name" value="IV_pilin_GFxxxE"/>
    <property type="match status" value="1"/>
</dbReference>
<gene>
    <name evidence="2" type="ORF">ACERK3_00360</name>
</gene>
<protein>
    <submittedName>
        <fullName evidence="2">Prepilin-type N-terminal cleavage/methylation domain-containing protein</fullName>
    </submittedName>
</protein>
<comment type="caution">
    <text evidence="2">The sequence shown here is derived from an EMBL/GenBank/DDBJ whole genome shotgun (WGS) entry which is preliminary data.</text>
</comment>
<name>A0ABV4TZG1_9BACT</name>
<evidence type="ECO:0000313" key="3">
    <source>
        <dbReference type="Proteomes" id="UP001575105"/>
    </source>
</evidence>
<organism evidence="2 3">
    <name type="scientific">Natronomicrosphaera hydrolytica</name>
    <dbReference type="NCBI Taxonomy" id="3242702"/>
    <lineage>
        <taxon>Bacteria</taxon>
        <taxon>Pseudomonadati</taxon>
        <taxon>Planctomycetota</taxon>
        <taxon>Phycisphaerae</taxon>
        <taxon>Phycisphaerales</taxon>
        <taxon>Phycisphaeraceae</taxon>
        <taxon>Natronomicrosphaera</taxon>
    </lineage>
</organism>
<dbReference type="RefSeq" id="WP_425343660.1">
    <property type="nucleotide sequence ID" value="NZ_JBGUBD010000001.1"/>
</dbReference>
<evidence type="ECO:0000313" key="2">
    <source>
        <dbReference type="EMBL" id="MFA9476732.1"/>
    </source>
</evidence>
<dbReference type="Proteomes" id="UP001575105">
    <property type="component" value="Unassembled WGS sequence"/>
</dbReference>
<proteinExistence type="predicted"/>
<dbReference type="InterPro" id="IPR012902">
    <property type="entry name" value="N_methyl_site"/>
</dbReference>
<keyword evidence="1" id="KW-0472">Membrane</keyword>
<reference evidence="2 3" key="1">
    <citation type="submission" date="2024-08" db="EMBL/GenBank/DDBJ databases">
        <title>Whole-genome sequencing of halo(alkali)philic microorganisms from hypersaline lakes.</title>
        <authorList>
            <person name="Sorokin D.Y."/>
            <person name="Merkel A.Y."/>
            <person name="Messina E."/>
            <person name="Yakimov M."/>
        </authorList>
    </citation>
    <scope>NUCLEOTIDE SEQUENCE [LARGE SCALE GENOMIC DNA]</scope>
    <source>
        <strain evidence="2 3">AB-hyl4</strain>
    </source>
</reference>
<accession>A0ABV4TZG1</accession>
<keyword evidence="1" id="KW-1133">Transmembrane helix</keyword>
<keyword evidence="1" id="KW-0812">Transmembrane</keyword>
<sequence length="133" mass="14241">MGFGGCSGGRGVVGGRGFTLVEVLAGLVLVAIVLPVAVRALQVGMGAGDMARQRLEAVSLAQSKVDEIVALRDWDRGEVSGAFDEPFERYAYAVELADFDDEVRTLTVVVTWERRGQAQALRLATLVDTSIEE</sequence>